<dbReference type="EMBL" id="CABWKQ010000030">
    <property type="protein sequence ID" value="VWX37743.1"/>
    <property type="molecule type" value="Genomic_DNA"/>
</dbReference>
<accession>A0A653IEQ9</accession>
<dbReference type="CDD" id="cd01398">
    <property type="entry name" value="RPI_A"/>
    <property type="match status" value="1"/>
</dbReference>
<proteinExistence type="inferred from homology"/>
<organism evidence="4 5">
    <name type="scientific">Exiguobacterium oxidotolerans</name>
    <dbReference type="NCBI Taxonomy" id="223958"/>
    <lineage>
        <taxon>Bacteria</taxon>
        <taxon>Bacillati</taxon>
        <taxon>Bacillota</taxon>
        <taxon>Bacilli</taxon>
        <taxon>Bacillales</taxon>
        <taxon>Bacillales Family XII. Incertae Sedis</taxon>
        <taxon>Exiguobacterium</taxon>
    </lineage>
</organism>
<comment type="function">
    <text evidence="3">Catalyzes the reversible conversion of ribose-5-phosphate to ribulose 5-phosphate.</text>
</comment>
<protein>
    <recommendedName>
        <fullName evidence="3">Ribose-5-phosphate isomerase A</fullName>
        <ecNumber evidence="3">5.3.1.6</ecNumber>
    </recommendedName>
    <alternativeName>
        <fullName evidence="3">Phosphoriboisomerase A</fullName>
        <shortName evidence="3">PRI</shortName>
    </alternativeName>
</protein>
<comment type="pathway">
    <text evidence="3">Carbohydrate degradation; pentose phosphate pathway; D-ribose 5-phosphate from D-ribulose 5-phosphate (non-oxidative stage): step 1/1.</text>
</comment>
<dbReference type="GO" id="GO:0006014">
    <property type="term" value="P:D-ribose metabolic process"/>
    <property type="evidence" value="ECO:0007669"/>
    <property type="project" value="TreeGrafter"/>
</dbReference>
<feature type="active site" description="Proton acceptor" evidence="3">
    <location>
        <position position="104"/>
    </location>
</feature>
<evidence type="ECO:0000313" key="5">
    <source>
        <dbReference type="Proteomes" id="UP000439752"/>
    </source>
</evidence>
<dbReference type="Proteomes" id="UP000439752">
    <property type="component" value="Unassembled WGS sequence"/>
</dbReference>
<dbReference type="NCBIfam" id="TIGR00021">
    <property type="entry name" value="rpiA"/>
    <property type="match status" value="1"/>
</dbReference>
<comment type="catalytic activity">
    <reaction evidence="1 3">
        <text>aldehydo-D-ribose 5-phosphate = D-ribulose 5-phosphate</text>
        <dbReference type="Rhea" id="RHEA:14657"/>
        <dbReference type="ChEBI" id="CHEBI:58121"/>
        <dbReference type="ChEBI" id="CHEBI:58273"/>
        <dbReference type="EC" id="5.3.1.6"/>
    </reaction>
</comment>
<gene>
    <name evidence="3 4" type="primary">rpiA</name>
    <name evidence="4" type="ORF">EXIGUO9Y_360024</name>
</gene>
<dbReference type="Gene3D" id="3.30.70.260">
    <property type="match status" value="1"/>
</dbReference>
<dbReference type="Pfam" id="PF06026">
    <property type="entry name" value="Rib_5-P_isom_A"/>
    <property type="match status" value="1"/>
</dbReference>
<dbReference type="RefSeq" id="WP_159173702.1">
    <property type="nucleotide sequence ID" value="NZ_LR732312.1"/>
</dbReference>
<keyword evidence="2 3" id="KW-0413">Isomerase</keyword>
<dbReference type="GO" id="GO:0009052">
    <property type="term" value="P:pentose-phosphate shunt, non-oxidative branch"/>
    <property type="evidence" value="ECO:0007669"/>
    <property type="project" value="UniProtKB-UniRule"/>
</dbReference>
<dbReference type="HAMAP" id="MF_00170">
    <property type="entry name" value="Rib_5P_isom_A"/>
    <property type="match status" value="1"/>
</dbReference>
<feature type="binding site" evidence="3">
    <location>
        <position position="122"/>
    </location>
    <ligand>
        <name>substrate</name>
    </ligand>
</feature>
<dbReference type="PANTHER" id="PTHR11934">
    <property type="entry name" value="RIBOSE-5-PHOSPHATE ISOMERASE"/>
    <property type="match status" value="1"/>
</dbReference>
<dbReference type="AlphaFoldDB" id="A0A653IEQ9"/>
<sequence length="232" mass="25378">MQEQDKALIAQAALAYVKPGMTLGLGTGSTTRYFIDAVGKAVDEGLKIEAIATSIETEEQGKRLGIPMRQLRDVEQLDLVIDGIDQIDEQFQVIKGGGGALFREKLVALQAREVLYLADSSKFVRQLTGPLPVEVEPFGQTHVERLLADKGISYTHRETAGEPFVTDGGHLILDVALDRVPDVAHFVRELKSWSGVIETGYFERQPDHVLTLEHGNIKLLAHPTLRSGGGIV</sequence>
<dbReference type="InterPro" id="IPR020672">
    <property type="entry name" value="Ribose5P_isomerase_typA_subgr"/>
</dbReference>
<evidence type="ECO:0000256" key="1">
    <source>
        <dbReference type="ARBA" id="ARBA00001713"/>
    </source>
</evidence>
<dbReference type="Gene3D" id="3.40.50.1360">
    <property type="match status" value="1"/>
</dbReference>
<dbReference type="GO" id="GO:0005829">
    <property type="term" value="C:cytosol"/>
    <property type="evidence" value="ECO:0007669"/>
    <property type="project" value="TreeGrafter"/>
</dbReference>
<evidence type="ECO:0000256" key="2">
    <source>
        <dbReference type="ARBA" id="ARBA00023235"/>
    </source>
</evidence>
<reference evidence="4 5" key="1">
    <citation type="submission" date="2019-10" db="EMBL/GenBank/DDBJ databases">
        <authorList>
            <person name="Karimi E."/>
        </authorList>
    </citation>
    <scope>NUCLEOTIDE SEQUENCE [LARGE SCALE GENOMIC DNA]</scope>
    <source>
        <strain evidence="4">Exiguobacterium sp. 9Y</strain>
    </source>
</reference>
<keyword evidence="5" id="KW-1185">Reference proteome</keyword>
<comment type="subunit">
    <text evidence="3">Homodimer.</text>
</comment>
<dbReference type="SUPFAM" id="SSF100950">
    <property type="entry name" value="NagB/RpiA/CoA transferase-like"/>
    <property type="match status" value="1"/>
</dbReference>
<feature type="binding site" evidence="3">
    <location>
        <begin position="27"/>
        <end position="30"/>
    </location>
    <ligand>
        <name>substrate</name>
    </ligand>
</feature>
<dbReference type="InterPro" id="IPR037171">
    <property type="entry name" value="NagB/RpiA_transferase-like"/>
</dbReference>
<evidence type="ECO:0000256" key="3">
    <source>
        <dbReference type="HAMAP-Rule" id="MF_00170"/>
    </source>
</evidence>
<dbReference type="InterPro" id="IPR004788">
    <property type="entry name" value="Ribose5P_isomerase_type_A"/>
</dbReference>
<dbReference type="NCBIfam" id="NF001924">
    <property type="entry name" value="PRK00702.1"/>
    <property type="match status" value="1"/>
</dbReference>
<name>A0A653IEQ9_9BACL</name>
<dbReference type="PANTHER" id="PTHR11934:SF0">
    <property type="entry name" value="RIBOSE-5-PHOSPHATE ISOMERASE"/>
    <property type="match status" value="1"/>
</dbReference>
<dbReference type="SUPFAM" id="SSF75445">
    <property type="entry name" value="D-ribose-5-phosphate isomerase (RpiA), lid domain"/>
    <property type="match status" value="1"/>
</dbReference>
<dbReference type="FunFam" id="3.40.50.1360:FF:000001">
    <property type="entry name" value="Ribose-5-phosphate isomerase A"/>
    <property type="match status" value="1"/>
</dbReference>
<evidence type="ECO:0000313" key="4">
    <source>
        <dbReference type="EMBL" id="VWX37743.1"/>
    </source>
</evidence>
<dbReference type="EC" id="5.3.1.6" evidence="3"/>
<dbReference type="UniPathway" id="UPA00115">
    <property type="reaction ID" value="UER00412"/>
</dbReference>
<feature type="binding site" evidence="3">
    <location>
        <begin position="95"/>
        <end position="98"/>
    </location>
    <ligand>
        <name>substrate</name>
    </ligand>
</feature>
<feature type="binding site" evidence="3">
    <location>
        <begin position="82"/>
        <end position="85"/>
    </location>
    <ligand>
        <name>substrate</name>
    </ligand>
</feature>
<comment type="similarity">
    <text evidence="3">Belongs to the ribose 5-phosphate isomerase family.</text>
</comment>
<dbReference type="GO" id="GO:0004751">
    <property type="term" value="F:ribose-5-phosphate isomerase activity"/>
    <property type="evidence" value="ECO:0007669"/>
    <property type="project" value="UniProtKB-UniRule"/>
</dbReference>